<dbReference type="PROSITE" id="PS00963">
    <property type="entry name" value="RIBOSOMAL_S2_2"/>
    <property type="match status" value="1"/>
</dbReference>
<evidence type="ECO:0000256" key="7">
    <source>
        <dbReference type="RuleBase" id="RU003631"/>
    </source>
</evidence>
<sequence length="304" mass="32997">MSEGNKDLQLKQEDVKYFLAANTHIGSTNVNFQMEQYVFKRRSDGVHLIDLRKTWEKILLAARAIVAVEDASYVCAIACSSSSGESKPLGQRAVLKFAKYIGATPIAGRYTPGTFTNQIQQAFKEPRLLVVCDPGADHQPIEEASYSNIPVIAFCQTDSNLRYVDIAIPCNNKGAASIGLMWWLLTREVLRMRGSVPREMPWETKVDMFIYRDPEEAKKEEQAALEAAGPVATLITAEDFTTEYTPEAIIVDDWATPAAAAPAGVVAGVSVVAPVPAAAVPAVADDWGASKVSDWAAEAPAADF</sequence>
<dbReference type="GO" id="GO:0022627">
    <property type="term" value="C:cytosolic small ribosomal subunit"/>
    <property type="evidence" value="ECO:0007669"/>
    <property type="project" value="UniProtKB-UniRule"/>
</dbReference>
<dbReference type="Pfam" id="PF00318">
    <property type="entry name" value="Ribosomal_S2"/>
    <property type="match status" value="1"/>
</dbReference>
<dbReference type="InterPro" id="IPR023591">
    <property type="entry name" value="Ribosomal_uS2_flav_dom_sf"/>
</dbReference>
<dbReference type="InterPro" id="IPR001865">
    <property type="entry name" value="Ribosomal_uS2"/>
</dbReference>
<evidence type="ECO:0000313" key="9">
    <source>
        <dbReference type="Proteomes" id="UP000694867"/>
    </source>
</evidence>
<dbReference type="InterPro" id="IPR018130">
    <property type="entry name" value="Ribosomal_uS2_CS"/>
</dbReference>
<dbReference type="CTD" id="104044"/>
<dbReference type="SUPFAM" id="SSF52313">
    <property type="entry name" value="Ribosomal protein S2"/>
    <property type="match status" value="1"/>
</dbReference>
<dbReference type="GeneID" id="100901114"/>
<dbReference type="GO" id="GO:0003735">
    <property type="term" value="F:structural constituent of ribosome"/>
    <property type="evidence" value="ECO:0007669"/>
    <property type="project" value="UniProtKB-UniRule"/>
</dbReference>
<comment type="subunit">
    <text evidence="6">Component of the small ribosomal subunit. Mature ribosomes consist of a small (40S) and a large (60S) subunit. The 40S subunit contains about 33 different proteins and 1 molecule of RNA (18S). The 60S subunit contains about 49 different proteins and 3 molecules of RNA (28S, 5.8S and 5S). Interacts with ribosomal protein S21.</text>
</comment>
<evidence type="ECO:0000256" key="2">
    <source>
        <dbReference type="ARBA" id="ARBA00006242"/>
    </source>
</evidence>
<dbReference type="RefSeq" id="XP_003742685.1">
    <property type="nucleotide sequence ID" value="XM_003742637.2"/>
</dbReference>
<evidence type="ECO:0000256" key="4">
    <source>
        <dbReference type="ARBA" id="ARBA00022980"/>
    </source>
</evidence>
<keyword evidence="4 6" id="KW-0689">Ribosomal protein</keyword>
<dbReference type="Gene3D" id="3.40.50.10490">
    <property type="entry name" value="Glucose-6-phosphate isomerase like protein, domain 1"/>
    <property type="match status" value="1"/>
</dbReference>
<protein>
    <recommendedName>
        <fullName evidence="6">Small ribosomal subunit protein uS2</fullName>
    </recommendedName>
</protein>
<dbReference type="GO" id="GO:0000028">
    <property type="term" value="P:ribosomal small subunit assembly"/>
    <property type="evidence" value="ECO:0007669"/>
    <property type="project" value="UniProtKB-UniRule"/>
</dbReference>
<keyword evidence="3 6" id="KW-0963">Cytoplasm</keyword>
<dbReference type="AlphaFoldDB" id="A0AAJ6QSR5"/>
<dbReference type="Proteomes" id="UP000694867">
    <property type="component" value="Unplaced"/>
</dbReference>
<name>A0AAJ6QSR5_9ACAR</name>
<proteinExistence type="inferred from homology"/>
<evidence type="ECO:0000256" key="6">
    <source>
        <dbReference type="HAMAP-Rule" id="MF_03015"/>
    </source>
</evidence>
<feature type="domain" description="Small ribosomal subunit protein uS2 C-terminal" evidence="8">
    <location>
        <begin position="209"/>
        <end position="302"/>
    </location>
</feature>
<evidence type="ECO:0000256" key="5">
    <source>
        <dbReference type="ARBA" id="ARBA00023274"/>
    </source>
</evidence>
<evidence type="ECO:0000313" key="10">
    <source>
        <dbReference type="RefSeq" id="XP_003742685.1"/>
    </source>
</evidence>
<dbReference type="FunFam" id="3.40.50.10490:FF:000012">
    <property type="entry name" value="40S ribosomal protein SA"/>
    <property type="match status" value="1"/>
</dbReference>
<dbReference type="Pfam" id="PF16122">
    <property type="entry name" value="40S_SA_C"/>
    <property type="match status" value="1"/>
</dbReference>
<accession>A0AAJ6QSR5</accession>
<evidence type="ECO:0000256" key="1">
    <source>
        <dbReference type="ARBA" id="ARBA00004496"/>
    </source>
</evidence>
<dbReference type="PRINTS" id="PR00395">
    <property type="entry name" value="RIBOSOMALS2"/>
</dbReference>
<dbReference type="InterPro" id="IPR027498">
    <property type="entry name" value="Ribosomal_uS2_euk"/>
</dbReference>
<dbReference type="PANTHER" id="PTHR11489">
    <property type="entry name" value="40S RIBOSOMAL PROTEIN SA"/>
    <property type="match status" value="1"/>
</dbReference>
<comment type="subcellular location">
    <subcellularLocation>
        <location evidence="1 6">Cytoplasm</location>
    </subcellularLocation>
</comment>
<keyword evidence="5 6" id="KW-0687">Ribonucleoprotein</keyword>
<reference evidence="10" key="1">
    <citation type="submission" date="2025-08" db="UniProtKB">
        <authorList>
            <consortium name="RefSeq"/>
        </authorList>
    </citation>
    <scope>IDENTIFICATION</scope>
</reference>
<evidence type="ECO:0000256" key="3">
    <source>
        <dbReference type="ARBA" id="ARBA00022490"/>
    </source>
</evidence>
<comment type="similarity">
    <text evidence="2 6 7">Belongs to the universal ribosomal protein uS2 family.</text>
</comment>
<organism evidence="9 10">
    <name type="scientific">Galendromus occidentalis</name>
    <name type="common">western predatory mite</name>
    <dbReference type="NCBI Taxonomy" id="34638"/>
    <lineage>
        <taxon>Eukaryota</taxon>
        <taxon>Metazoa</taxon>
        <taxon>Ecdysozoa</taxon>
        <taxon>Arthropoda</taxon>
        <taxon>Chelicerata</taxon>
        <taxon>Arachnida</taxon>
        <taxon>Acari</taxon>
        <taxon>Parasitiformes</taxon>
        <taxon>Mesostigmata</taxon>
        <taxon>Gamasina</taxon>
        <taxon>Phytoseioidea</taxon>
        <taxon>Phytoseiidae</taxon>
        <taxon>Typhlodrominae</taxon>
        <taxon>Galendromus</taxon>
    </lineage>
</organism>
<gene>
    <name evidence="10" type="primary">LOC100901114</name>
</gene>
<dbReference type="GO" id="GO:0006412">
    <property type="term" value="P:translation"/>
    <property type="evidence" value="ECO:0007669"/>
    <property type="project" value="UniProtKB-UniRule"/>
</dbReference>
<dbReference type="InterPro" id="IPR032281">
    <property type="entry name" value="Ribosomal_uS2_C"/>
</dbReference>
<keyword evidence="9" id="KW-1185">Reference proteome</keyword>
<dbReference type="HAMAP" id="MF_03015">
    <property type="entry name" value="Ribosomal_S2_euk"/>
    <property type="match status" value="1"/>
</dbReference>
<dbReference type="NCBIfam" id="TIGR01012">
    <property type="entry name" value="uS2_euk_arch"/>
    <property type="match status" value="1"/>
</dbReference>
<dbReference type="PROSITE" id="PS00962">
    <property type="entry name" value="RIBOSOMAL_S2_1"/>
    <property type="match status" value="1"/>
</dbReference>
<dbReference type="KEGG" id="goe:100901114"/>
<dbReference type="CDD" id="cd01425">
    <property type="entry name" value="RPS2"/>
    <property type="match status" value="1"/>
</dbReference>
<dbReference type="InterPro" id="IPR005707">
    <property type="entry name" value="Ribosomal_uS2_euk/arc"/>
</dbReference>
<evidence type="ECO:0000259" key="8">
    <source>
        <dbReference type="Pfam" id="PF16122"/>
    </source>
</evidence>
<comment type="function">
    <text evidence="6">Required for the assembly and/or stability of the 40S ribosomal subunit. Required for the processing of the 20S rRNA-precursor to mature 18S rRNA in a late step of the maturation of 40S ribosomal subunits.</text>
</comment>